<dbReference type="PANTHER" id="PTHR12774:SF2">
    <property type="entry name" value="PEROXISOMAL BIOGENESIS FACTOR 19"/>
    <property type="match status" value="1"/>
</dbReference>
<organism evidence="2 3">
    <name type="scientific">Friedmanniomyces endolithicus</name>
    <dbReference type="NCBI Taxonomy" id="329885"/>
    <lineage>
        <taxon>Eukaryota</taxon>
        <taxon>Fungi</taxon>
        <taxon>Dikarya</taxon>
        <taxon>Ascomycota</taxon>
        <taxon>Pezizomycotina</taxon>
        <taxon>Dothideomycetes</taxon>
        <taxon>Dothideomycetidae</taxon>
        <taxon>Mycosphaerellales</taxon>
        <taxon>Teratosphaeriaceae</taxon>
        <taxon>Friedmanniomyces</taxon>
    </lineage>
</organism>
<dbReference type="GO" id="GO:0005778">
    <property type="term" value="C:peroxisomal membrane"/>
    <property type="evidence" value="ECO:0007669"/>
    <property type="project" value="TreeGrafter"/>
</dbReference>
<feature type="region of interest" description="Disordered" evidence="1">
    <location>
        <begin position="323"/>
        <end position="354"/>
    </location>
</feature>
<proteinExistence type="predicted"/>
<reference evidence="2 3" key="1">
    <citation type="submission" date="2017-03" db="EMBL/GenBank/DDBJ databases">
        <title>Genomes of endolithic fungi from Antarctica.</title>
        <authorList>
            <person name="Coleine C."/>
            <person name="Masonjones S."/>
            <person name="Stajich J.E."/>
        </authorList>
    </citation>
    <scope>NUCLEOTIDE SEQUENCE [LARGE SCALE GENOMIC DNA]</scope>
    <source>
        <strain evidence="2 3">CCFEE 5311</strain>
    </source>
</reference>
<dbReference type="InterPro" id="IPR006708">
    <property type="entry name" value="Pex19"/>
</dbReference>
<dbReference type="InterPro" id="IPR038322">
    <property type="entry name" value="Pex19_C_sf"/>
</dbReference>
<dbReference type="AlphaFoldDB" id="A0A4U0VI03"/>
<dbReference type="Gene3D" id="1.20.120.900">
    <property type="entry name" value="Pex19, mPTS binding domain"/>
    <property type="match status" value="1"/>
</dbReference>
<feature type="compositionally biased region" description="Gly residues" evidence="1">
    <location>
        <begin position="150"/>
        <end position="162"/>
    </location>
</feature>
<name>A0A4U0VI03_9PEZI</name>
<gene>
    <name evidence="2" type="ORF">B0A54_00537</name>
</gene>
<feature type="compositionally biased region" description="Low complexity" evidence="1">
    <location>
        <begin position="32"/>
        <end position="55"/>
    </location>
</feature>
<sequence>MAEQPHGQGLHAPDLEEDDLDDLDDVLDEFQPSTNTKSTKSTSKSATLAAPASTSAPPPSGPGRPPPTDASSPSFPDAGEAALTAQLQAGVADLMSELDANPDMQAQFEKMMAELIAVGSAETDGEAGEHLRAAVEGLPGMPPLADVEGTGSGGAGSAGSAGSGKKEAGEGGKGFNDTIRKTMARMQNSDSTASAEATAPAGAQSEEDMLAQMLRELQASSSGEGGEGGVGGQGDFNSLLMSMMTQLTNKEILYEPMKELHDKFPGWMAKQEGGQEKVGKEDMARYVEQQRLVGEIVARFETKGYRDENEGDREYIVERMQKMQAAGSPPPDLVGDMSAAQEALGEMDAGCPTQ</sequence>
<dbReference type="GO" id="GO:0045046">
    <property type="term" value="P:protein import into peroxisome membrane"/>
    <property type="evidence" value="ECO:0007669"/>
    <property type="project" value="TreeGrafter"/>
</dbReference>
<accession>A0A4U0VI03</accession>
<evidence type="ECO:0000256" key="1">
    <source>
        <dbReference type="SAM" id="MobiDB-lite"/>
    </source>
</evidence>
<feature type="compositionally biased region" description="Pro residues" evidence="1">
    <location>
        <begin position="56"/>
        <end position="68"/>
    </location>
</feature>
<evidence type="ECO:0008006" key="4">
    <source>
        <dbReference type="Google" id="ProtNLM"/>
    </source>
</evidence>
<dbReference type="Proteomes" id="UP000310066">
    <property type="component" value="Unassembled WGS sequence"/>
</dbReference>
<dbReference type="OrthoDB" id="21292at2759"/>
<feature type="region of interest" description="Disordered" evidence="1">
    <location>
        <begin position="1"/>
        <end position="80"/>
    </location>
</feature>
<dbReference type="STRING" id="329885.A0A4U0VI03"/>
<dbReference type="Pfam" id="PF04614">
    <property type="entry name" value="Pex19"/>
    <property type="match status" value="1"/>
</dbReference>
<feature type="region of interest" description="Disordered" evidence="1">
    <location>
        <begin position="140"/>
        <end position="176"/>
    </location>
</feature>
<dbReference type="EMBL" id="NAJP01000003">
    <property type="protein sequence ID" value="TKA48402.1"/>
    <property type="molecule type" value="Genomic_DNA"/>
</dbReference>
<feature type="compositionally biased region" description="Acidic residues" evidence="1">
    <location>
        <begin position="15"/>
        <end position="28"/>
    </location>
</feature>
<dbReference type="PANTHER" id="PTHR12774">
    <property type="entry name" value="PEROXISOMAL BIOGENESIS FACTOR 19"/>
    <property type="match status" value="1"/>
</dbReference>
<protein>
    <recommendedName>
        <fullName evidence="4">Pex19-domain-containing protein</fullName>
    </recommendedName>
</protein>
<evidence type="ECO:0000313" key="2">
    <source>
        <dbReference type="EMBL" id="TKA48402.1"/>
    </source>
</evidence>
<comment type="caution">
    <text evidence="2">The sequence shown here is derived from an EMBL/GenBank/DDBJ whole genome shotgun (WGS) entry which is preliminary data.</text>
</comment>
<evidence type="ECO:0000313" key="3">
    <source>
        <dbReference type="Proteomes" id="UP000310066"/>
    </source>
</evidence>
<dbReference type="GO" id="GO:0033328">
    <property type="term" value="F:peroxisome membrane targeting sequence binding"/>
    <property type="evidence" value="ECO:0007669"/>
    <property type="project" value="TreeGrafter"/>
</dbReference>